<reference evidence="2" key="1">
    <citation type="submission" date="2016-10" db="EMBL/GenBank/DDBJ databases">
        <authorList>
            <person name="Varghese N."/>
        </authorList>
    </citation>
    <scope>NUCLEOTIDE SEQUENCE [LARGE SCALE GENOMIC DNA]</scope>
    <source>
        <strain evidence="2">DSM 16632</strain>
    </source>
</reference>
<accession>A0A1I4FPY7</accession>
<gene>
    <name evidence="1" type="ORF">SAMN02910297_00137</name>
</gene>
<dbReference type="OrthoDB" id="386022at2157"/>
<dbReference type="RefSeq" id="WP_074797881.1">
    <property type="nucleotide sequence ID" value="NZ_FOTL01000002.1"/>
</dbReference>
<evidence type="ECO:0000313" key="1">
    <source>
        <dbReference type="EMBL" id="SFL18856.1"/>
    </source>
</evidence>
<dbReference type="EMBL" id="FOTL01000002">
    <property type="protein sequence ID" value="SFL18856.1"/>
    <property type="molecule type" value="Genomic_DNA"/>
</dbReference>
<name>A0A1I4FPY7_METOL</name>
<dbReference type="AlphaFoldDB" id="A0A1I4FPY7"/>
<protein>
    <submittedName>
        <fullName evidence="1">Uncharacterized protein</fullName>
    </submittedName>
</protein>
<evidence type="ECO:0000313" key="2">
    <source>
        <dbReference type="Proteomes" id="UP000183442"/>
    </source>
</evidence>
<sequence>MSYLINEIYELYTKQLEITEPILKDIGVEDSIDNYLIDVNIDFEMLLESNDLIKYEHDELREKIKQAYDEIFKEGILFGIIVGKIIKLNNCRANKENYSEYLERDYDYYTEYNFKVDFFKKIIPPIKIRKSTRETKARQLNYRNKKYEERRKVNGINVNCEADKEGIYSINEEIIEYKERIRKIGINKFLDKEKISEELKDKYFNINDKLFEKLFHTLEVSLNNAERACQNYYRFDTFTAHDMFVSDLFANLEGEFEANELVSIYLKYVFFKGVDIGILNGKMFFIYDIQKGFLNYYEIQNMNSNEKTKYLIKELFD</sequence>
<organism evidence="1 2">
    <name type="scientific">Methanobrevibacter olleyae</name>
    <dbReference type="NCBI Taxonomy" id="294671"/>
    <lineage>
        <taxon>Archaea</taxon>
        <taxon>Methanobacteriati</taxon>
        <taxon>Methanobacteriota</taxon>
        <taxon>Methanomada group</taxon>
        <taxon>Methanobacteria</taxon>
        <taxon>Methanobacteriales</taxon>
        <taxon>Methanobacteriaceae</taxon>
        <taxon>Methanobrevibacter</taxon>
    </lineage>
</organism>
<proteinExistence type="predicted"/>
<dbReference type="Proteomes" id="UP000183442">
    <property type="component" value="Unassembled WGS sequence"/>
</dbReference>